<evidence type="ECO:0000256" key="4">
    <source>
        <dbReference type="ARBA" id="ARBA00022737"/>
    </source>
</evidence>
<evidence type="ECO:0000259" key="10">
    <source>
        <dbReference type="PROSITE" id="PS50835"/>
    </source>
</evidence>
<accession>A0A8S3WQZ1</accession>
<comment type="subcellular location">
    <subcellularLocation>
        <location evidence="1">Membrane</location>
        <topology evidence="1">Single-pass membrane protein</topology>
    </subcellularLocation>
</comment>
<evidence type="ECO:0000256" key="9">
    <source>
        <dbReference type="ARBA" id="ARBA00023319"/>
    </source>
</evidence>
<keyword evidence="6" id="KW-1133">Transmembrane helix</keyword>
<evidence type="ECO:0000313" key="12">
    <source>
        <dbReference type="Proteomes" id="UP000691718"/>
    </source>
</evidence>
<dbReference type="GO" id="GO:0030424">
    <property type="term" value="C:axon"/>
    <property type="evidence" value="ECO:0007669"/>
    <property type="project" value="TreeGrafter"/>
</dbReference>
<comment type="caution">
    <text evidence="11">The sequence shown here is derived from an EMBL/GenBank/DDBJ whole genome shotgun (WGS) entry which is preliminary data.</text>
</comment>
<dbReference type="GO" id="GO:0007411">
    <property type="term" value="P:axon guidance"/>
    <property type="evidence" value="ECO:0007669"/>
    <property type="project" value="TreeGrafter"/>
</dbReference>
<evidence type="ECO:0000313" key="11">
    <source>
        <dbReference type="EMBL" id="CAG4976355.1"/>
    </source>
</evidence>
<dbReference type="GO" id="GO:0007156">
    <property type="term" value="P:homophilic cell adhesion via plasma membrane adhesion molecules"/>
    <property type="evidence" value="ECO:0007669"/>
    <property type="project" value="TreeGrafter"/>
</dbReference>
<feature type="domain" description="Ig-like" evidence="10">
    <location>
        <begin position="395"/>
        <end position="490"/>
    </location>
</feature>
<organism evidence="11 12">
    <name type="scientific">Parnassius apollo</name>
    <name type="common">Apollo butterfly</name>
    <name type="synonym">Papilio apollo</name>
    <dbReference type="NCBI Taxonomy" id="110799"/>
    <lineage>
        <taxon>Eukaryota</taxon>
        <taxon>Metazoa</taxon>
        <taxon>Ecdysozoa</taxon>
        <taxon>Arthropoda</taxon>
        <taxon>Hexapoda</taxon>
        <taxon>Insecta</taxon>
        <taxon>Pterygota</taxon>
        <taxon>Neoptera</taxon>
        <taxon>Endopterygota</taxon>
        <taxon>Lepidoptera</taxon>
        <taxon>Glossata</taxon>
        <taxon>Ditrysia</taxon>
        <taxon>Papilionoidea</taxon>
        <taxon>Papilionidae</taxon>
        <taxon>Parnassiinae</taxon>
        <taxon>Parnassini</taxon>
        <taxon>Parnassius</taxon>
        <taxon>Parnassius</taxon>
    </lineage>
</organism>
<evidence type="ECO:0000256" key="5">
    <source>
        <dbReference type="ARBA" id="ARBA00022889"/>
    </source>
</evidence>
<dbReference type="EMBL" id="CAJQZP010000674">
    <property type="protein sequence ID" value="CAG4976355.1"/>
    <property type="molecule type" value="Genomic_DNA"/>
</dbReference>
<keyword evidence="9" id="KW-0393">Immunoglobulin domain</keyword>
<evidence type="ECO:0000256" key="3">
    <source>
        <dbReference type="ARBA" id="ARBA00022729"/>
    </source>
</evidence>
<dbReference type="InterPro" id="IPR007110">
    <property type="entry name" value="Ig-like_dom"/>
</dbReference>
<dbReference type="Pfam" id="PF13927">
    <property type="entry name" value="Ig_3"/>
    <property type="match status" value="1"/>
</dbReference>
<dbReference type="GO" id="GO:0098632">
    <property type="term" value="F:cell-cell adhesion mediator activity"/>
    <property type="evidence" value="ECO:0007669"/>
    <property type="project" value="TreeGrafter"/>
</dbReference>
<dbReference type="AlphaFoldDB" id="A0A8S3WQZ1"/>
<dbReference type="PANTHER" id="PTHR10075:SF100">
    <property type="entry name" value="FASCICLIN-2"/>
    <property type="match status" value="1"/>
</dbReference>
<evidence type="ECO:0000256" key="7">
    <source>
        <dbReference type="ARBA" id="ARBA00023136"/>
    </source>
</evidence>
<keyword evidence="12" id="KW-1185">Reference proteome</keyword>
<evidence type="ECO:0000256" key="6">
    <source>
        <dbReference type="ARBA" id="ARBA00022989"/>
    </source>
</evidence>
<keyword evidence="3" id="KW-0732">Signal</keyword>
<keyword evidence="8" id="KW-1015">Disulfide bond</keyword>
<dbReference type="Proteomes" id="UP000691718">
    <property type="component" value="Unassembled WGS sequence"/>
</dbReference>
<protein>
    <submittedName>
        <fullName evidence="11">(apollo) hypothetical protein</fullName>
    </submittedName>
</protein>
<dbReference type="GO" id="GO:0005886">
    <property type="term" value="C:plasma membrane"/>
    <property type="evidence" value="ECO:0007669"/>
    <property type="project" value="TreeGrafter"/>
</dbReference>
<dbReference type="SMART" id="SM00409">
    <property type="entry name" value="IG"/>
    <property type="match status" value="4"/>
</dbReference>
<keyword evidence="2" id="KW-0812">Transmembrane</keyword>
<keyword evidence="7" id="KW-0472">Membrane</keyword>
<dbReference type="Pfam" id="PF07679">
    <property type="entry name" value="I-set"/>
    <property type="match status" value="1"/>
</dbReference>
<evidence type="ECO:0000256" key="8">
    <source>
        <dbReference type="ARBA" id="ARBA00023157"/>
    </source>
</evidence>
<dbReference type="FunFam" id="2.60.40.10:FF:000017">
    <property type="entry name" value="Down syndrome cell adhesion molecule b"/>
    <property type="match status" value="1"/>
</dbReference>
<feature type="domain" description="Ig-like" evidence="10">
    <location>
        <begin position="313"/>
        <end position="389"/>
    </location>
</feature>
<evidence type="ECO:0000256" key="2">
    <source>
        <dbReference type="ARBA" id="ARBA00022692"/>
    </source>
</evidence>
<name>A0A8S3WQZ1_PARAO</name>
<reference evidence="11" key="1">
    <citation type="submission" date="2021-04" db="EMBL/GenBank/DDBJ databases">
        <authorList>
            <person name="Tunstrom K."/>
        </authorList>
    </citation>
    <scope>NUCLEOTIDE SEQUENCE</scope>
</reference>
<feature type="domain" description="Ig-like" evidence="10">
    <location>
        <begin position="36"/>
        <end position="108"/>
    </location>
</feature>
<dbReference type="PANTHER" id="PTHR10075">
    <property type="entry name" value="BASIGIN RELATED"/>
    <property type="match status" value="1"/>
</dbReference>
<dbReference type="GO" id="GO:0070593">
    <property type="term" value="P:dendrite self-avoidance"/>
    <property type="evidence" value="ECO:0007669"/>
    <property type="project" value="TreeGrafter"/>
</dbReference>
<keyword evidence="5" id="KW-0130">Cell adhesion</keyword>
<gene>
    <name evidence="11" type="ORF">PAPOLLO_LOCUS9244</name>
</gene>
<dbReference type="InterPro" id="IPR013098">
    <property type="entry name" value="Ig_I-set"/>
</dbReference>
<dbReference type="OrthoDB" id="6429135at2759"/>
<evidence type="ECO:0000256" key="1">
    <source>
        <dbReference type="ARBA" id="ARBA00004167"/>
    </source>
</evidence>
<dbReference type="InterPro" id="IPR003598">
    <property type="entry name" value="Ig_sub2"/>
</dbReference>
<dbReference type="InterPro" id="IPR003599">
    <property type="entry name" value="Ig_sub"/>
</dbReference>
<dbReference type="PROSITE" id="PS50835">
    <property type="entry name" value="IG_LIKE"/>
    <property type="match status" value="4"/>
</dbReference>
<dbReference type="SMART" id="SM00408">
    <property type="entry name" value="IGc2"/>
    <property type="match status" value="4"/>
</dbReference>
<keyword evidence="4" id="KW-0677">Repeat</keyword>
<dbReference type="Pfam" id="PF13895">
    <property type="entry name" value="Ig_2"/>
    <property type="match status" value="1"/>
</dbReference>
<sequence>MSPTDYGLTNIDGKLEITWFIDNQLVSVSELVPLGPVLTAEPPALVVVGTAGARLHCAASGDPPPRISWLASDGSPLRDEPGVSRRVLGDGSLQVLRVRSSQAVRCRAASPRGAVLSRAVRLEPVADTGWEAVVDAQTVSVGGVGALRCRASAAVPVLVAVWYRAGRALDLADPRYLSAGDTLLIRDITSDDAAPYSCVARHAHSDVAKRSRPTTLNVICSRRLCFWFSDRCNSELKLDRWYRERDGRLQPVQFASAGMGAGEAGEASLRAWAGGAALCGRATPDLSGAWLCKAYNGFGDATVQLRLNVDVELNVTVTPSVVVAEPGSTVTLNCSTNVAASLSWLHDGVALAAAGGRLVLGGAARAHRGMYQCVAARGTHSAHAAAELRLADSAPELVYTFIEQALRAGGSAALRCVAAASPPPHITWLLDGQPIEQFLPHHRYRVSEETTPLGDVASLLNVSVTATDGGRYTCRAHNALGAAEHSARLNVYGPPAVRALGPVRVVAGENVTIHCPYSGYPIRSIEVHSIG</sequence>
<proteinExistence type="predicted"/>
<feature type="domain" description="Ig-like" evidence="10">
    <location>
        <begin position="111"/>
        <end position="215"/>
    </location>
</feature>